<feature type="non-terminal residue" evidence="1">
    <location>
        <position position="130"/>
    </location>
</feature>
<dbReference type="EMBL" id="JARBHB010000006">
    <property type="protein sequence ID" value="KAJ8881571.1"/>
    <property type="molecule type" value="Genomic_DNA"/>
</dbReference>
<name>A0ABQ9HBK5_9NEOP</name>
<protein>
    <recommendedName>
        <fullName evidence="3">Reverse transcriptase N-terminal domain-containing protein</fullName>
    </recommendedName>
</protein>
<proteinExistence type="predicted"/>
<evidence type="ECO:0000313" key="2">
    <source>
        <dbReference type="Proteomes" id="UP001159363"/>
    </source>
</evidence>
<sequence length="130" mass="15407">MNTDLENIVKLSEYNRLQINAHKTQYLQKKLLVQSLILPSIDYCNAVYSDLTSDLSAKFQRLQNMCLRYIGLYNLKSWEHISSYYEILEWLAQATFQPLDVNHKHHTRSCETSQLIIPYYKSNFFSQSFT</sequence>
<organism evidence="1 2">
    <name type="scientific">Dryococelus australis</name>
    <dbReference type="NCBI Taxonomy" id="614101"/>
    <lineage>
        <taxon>Eukaryota</taxon>
        <taxon>Metazoa</taxon>
        <taxon>Ecdysozoa</taxon>
        <taxon>Arthropoda</taxon>
        <taxon>Hexapoda</taxon>
        <taxon>Insecta</taxon>
        <taxon>Pterygota</taxon>
        <taxon>Neoptera</taxon>
        <taxon>Polyneoptera</taxon>
        <taxon>Phasmatodea</taxon>
        <taxon>Verophasmatodea</taxon>
        <taxon>Anareolatae</taxon>
        <taxon>Phasmatidae</taxon>
        <taxon>Eurycanthinae</taxon>
        <taxon>Dryococelus</taxon>
    </lineage>
</organism>
<evidence type="ECO:0008006" key="3">
    <source>
        <dbReference type="Google" id="ProtNLM"/>
    </source>
</evidence>
<dbReference type="Proteomes" id="UP001159363">
    <property type="component" value="Chromosome 5"/>
</dbReference>
<gene>
    <name evidence="1" type="ORF">PR048_018055</name>
</gene>
<accession>A0ABQ9HBK5</accession>
<keyword evidence="2" id="KW-1185">Reference proteome</keyword>
<evidence type="ECO:0000313" key="1">
    <source>
        <dbReference type="EMBL" id="KAJ8881571.1"/>
    </source>
</evidence>
<reference evidence="1 2" key="1">
    <citation type="submission" date="2023-02" db="EMBL/GenBank/DDBJ databases">
        <title>LHISI_Scaffold_Assembly.</title>
        <authorList>
            <person name="Stuart O.P."/>
            <person name="Cleave R."/>
            <person name="Magrath M.J.L."/>
            <person name="Mikheyev A.S."/>
        </authorList>
    </citation>
    <scope>NUCLEOTIDE SEQUENCE [LARGE SCALE GENOMIC DNA]</scope>
    <source>
        <strain evidence="1">Daus_M_001</strain>
        <tissue evidence="1">Leg muscle</tissue>
    </source>
</reference>
<comment type="caution">
    <text evidence="1">The sequence shown here is derived from an EMBL/GenBank/DDBJ whole genome shotgun (WGS) entry which is preliminary data.</text>
</comment>